<protein>
    <submittedName>
        <fullName evidence="1">Uncharacterized protein</fullName>
    </submittedName>
</protein>
<proteinExistence type="predicted"/>
<sequence length="99" mass="9997">MEVAERVVAVVTEAMKRVEWVMSKEAEVAAVVVAKGAEVVGSMVWLMSQGAEVVAAAATGGVEVYSRLGLALVLAVADLVVSAAAVGCPAISAAVVWLA</sequence>
<gene>
    <name evidence="1" type="ORF">chiPu_0006775</name>
</gene>
<dbReference type="AlphaFoldDB" id="A0A401SD76"/>
<keyword evidence="2" id="KW-1185">Reference proteome</keyword>
<name>A0A401SD76_CHIPU</name>
<dbReference type="EMBL" id="BEZZ01000200">
    <property type="protein sequence ID" value="GCC28345.1"/>
    <property type="molecule type" value="Genomic_DNA"/>
</dbReference>
<comment type="caution">
    <text evidence="1">The sequence shown here is derived from an EMBL/GenBank/DDBJ whole genome shotgun (WGS) entry which is preliminary data.</text>
</comment>
<dbReference type="Proteomes" id="UP000287033">
    <property type="component" value="Unassembled WGS sequence"/>
</dbReference>
<evidence type="ECO:0000313" key="2">
    <source>
        <dbReference type="Proteomes" id="UP000287033"/>
    </source>
</evidence>
<reference evidence="1 2" key="1">
    <citation type="journal article" date="2018" name="Nat. Ecol. Evol.">
        <title>Shark genomes provide insights into elasmobranch evolution and the origin of vertebrates.</title>
        <authorList>
            <person name="Hara Y"/>
            <person name="Yamaguchi K"/>
            <person name="Onimaru K"/>
            <person name="Kadota M"/>
            <person name="Koyanagi M"/>
            <person name="Keeley SD"/>
            <person name="Tatsumi K"/>
            <person name="Tanaka K"/>
            <person name="Motone F"/>
            <person name="Kageyama Y"/>
            <person name="Nozu R"/>
            <person name="Adachi N"/>
            <person name="Nishimura O"/>
            <person name="Nakagawa R"/>
            <person name="Tanegashima C"/>
            <person name="Kiyatake I"/>
            <person name="Matsumoto R"/>
            <person name="Murakumo K"/>
            <person name="Nishida K"/>
            <person name="Terakita A"/>
            <person name="Kuratani S"/>
            <person name="Sato K"/>
            <person name="Hyodo S Kuraku.S."/>
        </authorList>
    </citation>
    <scope>NUCLEOTIDE SEQUENCE [LARGE SCALE GENOMIC DNA]</scope>
</reference>
<evidence type="ECO:0000313" key="1">
    <source>
        <dbReference type="EMBL" id="GCC28345.1"/>
    </source>
</evidence>
<organism evidence="1 2">
    <name type="scientific">Chiloscyllium punctatum</name>
    <name type="common">Brownbanded bambooshark</name>
    <name type="synonym">Hemiscyllium punctatum</name>
    <dbReference type="NCBI Taxonomy" id="137246"/>
    <lineage>
        <taxon>Eukaryota</taxon>
        <taxon>Metazoa</taxon>
        <taxon>Chordata</taxon>
        <taxon>Craniata</taxon>
        <taxon>Vertebrata</taxon>
        <taxon>Chondrichthyes</taxon>
        <taxon>Elasmobranchii</taxon>
        <taxon>Galeomorphii</taxon>
        <taxon>Galeoidea</taxon>
        <taxon>Orectolobiformes</taxon>
        <taxon>Hemiscylliidae</taxon>
        <taxon>Chiloscyllium</taxon>
    </lineage>
</organism>
<accession>A0A401SD76</accession>